<dbReference type="EMBL" id="AWFG01000018">
    <property type="protein sequence ID" value="KCZ59032.1"/>
    <property type="molecule type" value="Genomic_DNA"/>
</dbReference>
<dbReference type="SUPFAM" id="SSF82784">
    <property type="entry name" value="OsmC-like"/>
    <property type="match status" value="1"/>
</dbReference>
<organism evidence="1 2">
    <name type="scientific">Hyphomonas chukchiensis</name>
    <dbReference type="NCBI Taxonomy" id="1280947"/>
    <lineage>
        <taxon>Bacteria</taxon>
        <taxon>Pseudomonadati</taxon>
        <taxon>Pseudomonadota</taxon>
        <taxon>Alphaproteobacteria</taxon>
        <taxon>Hyphomonadales</taxon>
        <taxon>Hyphomonadaceae</taxon>
        <taxon>Hyphomonas</taxon>
    </lineage>
</organism>
<dbReference type="AlphaFoldDB" id="A0A062UQD6"/>
<evidence type="ECO:0000313" key="1">
    <source>
        <dbReference type="EMBL" id="KCZ59032.1"/>
    </source>
</evidence>
<dbReference type="Gene3D" id="3.30.300.20">
    <property type="match status" value="1"/>
</dbReference>
<dbReference type="Proteomes" id="UP000027190">
    <property type="component" value="Unassembled WGS sequence"/>
</dbReference>
<evidence type="ECO:0008006" key="3">
    <source>
        <dbReference type="Google" id="ProtNLM"/>
    </source>
</evidence>
<dbReference type="InterPro" id="IPR003718">
    <property type="entry name" value="OsmC/Ohr_fam"/>
</dbReference>
<keyword evidence="2" id="KW-1185">Reference proteome</keyword>
<name>A0A062UQD6_9PROT</name>
<dbReference type="PATRIC" id="fig|1280947.3.peg.1426"/>
<proteinExistence type="predicted"/>
<reference evidence="1 2" key="1">
    <citation type="journal article" date="2014" name="Antonie Van Leeuwenhoek">
        <title>Hyphomonas beringensis sp. nov. and Hyphomonas chukchiensis sp. nov., isolated from surface seawater of the Bering Sea and Chukchi Sea.</title>
        <authorList>
            <person name="Li C."/>
            <person name="Lai Q."/>
            <person name="Li G."/>
            <person name="Dong C."/>
            <person name="Wang J."/>
            <person name="Liao Y."/>
            <person name="Shao Z."/>
        </authorList>
    </citation>
    <scope>NUCLEOTIDE SEQUENCE [LARGE SCALE GENOMIC DNA]</scope>
    <source>
        <strain evidence="1 2">BH-BN04-4</strain>
    </source>
</reference>
<evidence type="ECO:0000313" key="2">
    <source>
        <dbReference type="Proteomes" id="UP000027190"/>
    </source>
</evidence>
<dbReference type="InterPro" id="IPR015946">
    <property type="entry name" value="KH_dom-like_a/b"/>
</dbReference>
<sequence>MLVIDTDMKGRRDAFNPAELLLASVAACMLKGVERVTPMLEFQLRGIEISLHGMRQDSPPKMVSIAYEIVVDSDETDHRLELLHKNVRKFGTISNTVADALDLSGTLTRKA</sequence>
<dbReference type="eggNOG" id="COG1765">
    <property type="taxonomic scope" value="Bacteria"/>
</dbReference>
<dbReference type="Pfam" id="PF02566">
    <property type="entry name" value="OsmC"/>
    <property type="match status" value="1"/>
</dbReference>
<dbReference type="InterPro" id="IPR036102">
    <property type="entry name" value="OsmC/Ohrsf"/>
</dbReference>
<dbReference type="STRING" id="1280947.HY30_15565"/>
<protein>
    <recommendedName>
        <fullName evidence="3">Osmotically inducible protein C</fullName>
    </recommendedName>
</protein>
<accession>A0A062UQD6</accession>
<gene>
    <name evidence="1" type="ORF">HY30_15565</name>
</gene>
<comment type="caution">
    <text evidence="1">The sequence shown here is derived from an EMBL/GenBank/DDBJ whole genome shotgun (WGS) entry which is preliminary data.</text>
</comment>